<evidence type="ECO:0000256" key="2">
    <source>
        <dbReference type="SAM" id="SignalP"/>
    </source>
</evidence>
<name>A0ABX4MCH3_9ACTO</name>
<feature type="compositionally biased region" description="Low complexity" evidence="1">
    <location>
        <begin position="31"/>
        <end position="56"/>
    </location>
</feature>
<organism evidence="3 4">
    <name type="scientific">Actinomyces ruminis</name>
    <dbReference type="NCBI Taxonomy" id="1937003"/>
    <lineage>
        <taxon>Bacteria</taxon>
        <taxon>Bacillati</taxon>
        <taxon>Actinomycetota</taxon>
        <taxon>Actinomycetes</taxon>
        <taxon>Actinomycetales</taxon>
        <taxon>Actinomycetaceae</taxon>
        <taxon>Actinomyces</taxon>
    </lineage>
</organism>
<keyword evidence="4" id="KW-1185">Reference proteome</keyword>
<dbReference type="Proteomes" id="UP000194577">
    <property type="component" value="Unassembled WGS sequence"/>
</dbReference>
<feature type="signal peptide" evidence="2">
    <location>
        <begin position="1"/>
        <end position="31"/>
    </location>
</feature>
<keyword evidence="2" id="KW-0732">Signal</keyword>
<evidence type="ECO:0008006" key="5">
    <source>
        <dbReference type="Google" id="ProtNLM"/>
    </source>
</evidence>
<dbReference type="RefSeq" id="WP_086615077.1">
    <property type="nucleotide sequence ID" value="NZ_MTPX02000028.1"/>
</dbReference>
<protein>
    <recommendedName>
        <fullName evidence="5">Lipoprotein LpqN</fullName>
    </recommendedName>
</protein>
<sequence length="231" mass="23966">MTRLSRRTALTTAFAAALATSLAACSGSDNAEGADTATGQETGEATATADADDGSASAVTIPDGYTAVEIPDTNVAFAVPSDWTVLTSDDADDDERVNAFIQTTGLDADTVRLKLDAYTVIAASGADSGITEELDVQTDSHATELRSEEEISADMEEYGLKPDDISISTATTGSGAEARLMSYSLDLVQAQYTTMINVLNPKATGIIVFTITSTDSAERAQELADAILSSI</sequence>
<proteinExistence type="predicted"/>
<comment type="caution">
    <text evidence="3">The sequence shown here is derived from an EMBL/GenBank/DDBJ whole genome shotgun (WGS) entry which is preliminary data.</text>
</comment>
<feature type="chain" id="PRO_5046011817" description="Lipoprotein LpqN" evidence="2">
    <location>
        <begin position="32"/>
        <end position="231"/>
    </location>
</feature>
<accession>A0ABX4MCH3</accession>
<gene>
    <name evidence="3" type="ORF">BW737_004170</name>
</gene>
<feature type="region of interest" description="Disordered" evidence="1">
    <location>
        <begin position="27"/>
        <end position="56"/>
    </location>
</feature>
<dbReference type="EMBL" id="MTPX02000028">
    <property type="protein sequence ID" value="PHP53185.1"/>
    <property type="molecule type" value="Genomic_DNA"/>
</dbReference>
<reference evidence="3 4" key="1">
    <citation type="submission" date="2017-10" db="EMBL/GenBank/DDBJ databases">
        <title>Draft genome sequence of cellulolytic Actinomyces sp CtC72 isolated from cattle rumen fluid.</title>
        <authorList>
            <person name="Joshi A.J."/>
            <person name="Vasudevan G."/>
            <person name="Lanjekar V.B."/>
            <person name="Hivarkar S."/>
            <person name="Engineer A."/>
            <person name="Pore S.D."/>
            <person name="Dhakephalkar P.K."/>
            <person name="Dagar S."/>
        </authorList>
    </citation>
    <scope>NUCLEOTIDE SEQUENCE [LARGE SCALE GENOMIC DNA]</scope>
    <source>
        <strain evidence="4">CtC72</strain>
    </source>
</reference>
<dbReference type="PROSITE" id="PS51257">
    <property type="entry name" value="PROKAR_LIPOPROTEIN"/>
    <property type="match status" value="1"/>
</dbReference>
<dbReference type="PROSITE" id="PS51318">
    <property type="entry name" value="TAT"/>
    <property type="match status" value="1"/>
</dbReference>
<dbReference type="InterPro" id="IPR006311">
    <property type="entry name" value="TAT_signal"/>
</dbReference>
<evidence type="ECO:0000256" key="1">
    <source>
        <dbReference type="SAM" id="MobiDB-lite"/>
    </source>
</evidence>
<evidence type="ECO:0000313" key="3">
    <source>
        <dbReference type="EMBL" id="PHP53185.1"/>
    </source>
</evidence>
<evidence type="ECO:0000313" key="4">
    <source>
        <dbReference type="Proteomes" id="UP000194577"/>
    </source>
</evidence>